<evidence type="ECO:0008006" key="3">
    <source>
        <dbReference type="Google" id="ProtNLM"/>
    </source>
</evidence>
<proteinExistence type="predicted"/>
<dbReference type="AlphaFoldDB" id="A0A6J4P811"/>
<evidence type="ECO:0000313" key="2">
    <source>
        <dbReference type="EMBL" id="CAA9408444.1"/>
    </source>
</evidence>
<organism evidence="2">
    <name type="scientific">uncultured Rubrobacteraceae bacterium</name>
    <dbReference type="NCBI Taxonomy" id="349277"/>
    <lineage>
        <taxon>Bacteria</taxon>
        <taxon>Bacillati</taxon>
        <taxon>Actinomycetota</taxon>
        <taxon>Rubrobacteria</taxon>
        <taxon>Rubrobacterales</taxon>
        <taxon>Rubrobacteraceae</taxon>
        <taxon>environmental samples</taxon>
    </lineage>
</organism>
<dbReference type="Pfam" id="PF09837">
    <property type="entry name" value="DUF2064"/>
    <property type="match status" value="1"/>
</dbReference>
<reference evidence="2" key="1">
    <citation type="submission" date="2020-02" db="EMBL/GenBank/DDBJ databases">
        <authorList>
            <person name="Meier V. D."/>
        </authorList>
    </citation>
    <scope>NUCLEOTIDE SEQUENCE</scope>
    <source>
        <strain evidence="2">AVDCRST_MAG01</strain>
    </source>
</reference>
<dbReference type="Gene3D" id="3.90.550.10">
    <property type="entry name" value="Spore Coat Polysaccharide Biosynthesis Protein SpsA, Chain A"/>
    <property type="match status" value="1"/>
</dbReference>
<gene>
    <name evidence="2" type="ORF">AVDCRST_MAG01-01-1465</name>
</gene>
<accession>A0A6J4P811</accession>
<dbReference type="PANTHER" id="PTHR36529">
    <property type="entry name" value="SLL1095 PROTEIN"/>
    <property type="match status" value="1"/>
</dbReference>
<evidence type="ECO:0000256" key="1">
    <source>
        <dbReference type="SAM" id="MobiDB-lite"/>
    </source>
</evidence>
<dbReference type="EMBL" id="CADCUW010000211">
    <property type="protein sequence ID" value="CAA9408444.1"/>
    <property type="molecule type" value="Genomic_DNA"/>
</dbReference>
<protein>
    <recommendedName>
        <fullName evidence="3">Glycosyltransferase</fullName>
    </recommendedName>
</protein>
<dbReference type="InterPro" id="IPR018641">
    <property type="entry name" value="Trfase_1_rSAM/seldom-assoc"/>
</dbReference>
<feature type="region of interest" description="Disordered" evidence="1">
    <location>
        <begin position="196"/>
        <end position="219"/>
    </location>
</feature>
<dbReference type="InterPro" id="IPR029044">
    <property type="entry name" value="Nucleotide-diphossugar_trans"/>
</dbReference>
<dbReference type="SUPFAM" id="SSF53448">
    <property type="entry name" value="Nucleotide-diphospho-sugar transferases"/>
    <property type="match status" value="1"/>
</dbReference>
<sequence length="219" mass="23438">MTFRILIMAKAPIPGTVKTRLMLLPKDAAGLQTALISDAVEKARTLARTTVAGAPPDRLDLIRPLLPGDVSLIAQVPGGLGDRMLAGVRTLFAASSTPILILGTDAPTLPTEAITEAATALESRDITIIPSIDGGYVLLGLRRPVGVVFRGVDWSTEVVFRQTLRRADEAGLAVYEGDPWYDVDEPEDLVRLGEDLGGHPELAPRTADFLKGLQDPRAR</sequence>
<name>A0A6J4P811_9ACTN</name>
<dbReference type="PANTHER" id="PTHR36529:SF1">
    <property type="entry name" value="GLYCOSYLTRANSFERASE"/>
    <property type="match status" value="1"/>
</dbReference>
<dbReference type="NCBIfam" id="TIGR04282">
    <property type="entry name" value="glyco_like_cofC"/>
    <property type="match status" value="1"/>
</dbReference>